<organism evidence="2 3">
    <name type="scientific">Candidatus Moanibacter tarae</name>
    <dbReference type="NCBI Taxonomy" id="2200854"/>
    <lineage>
        <taxon>Bacteria</taxon>
        <taxon>Pseudomonadati</taxon>
        <taxon>Verrucomicrobiota</taxon>
        <taxon>Opitutia</taxon>
        <taxon>Puniceicoccales</taxon>
        <taxon>Puniceicoccales incertae sedis</taxon>
        <taxon>Candidatus Moanibacter</taxon>
    </lineage>
</organism>
<name>A0A2Z4APJ0_9BACT</name>
<dbReference type="InterPro" id="IPR013022">
    <property type="entry name" value="Xyl_isomerase-like_TIM-brl"/>
</dbReference>
<dbReference type="KEGG" id="mtar:DF168_00855"/>
<keyword evidence="2" id="KW-0413">Isomerase</keyword>
<dbReference type="PANTHER" id="PTHR12110">
    <property type="entry name" value="HYDROXYPYRUVATE ISOMERASE"/>
    <property type="match status" value="1"/>
</dbReference>
<accession>A0A2Z4APJ0</accession>
<proteinExistence type="predicted"/>
<evidence type="ECO:0000313" key="3">
    <source>
        <dbReference type="Proteomes" id="UP000247465"/>
    </source>
</evidence>
<feature type="domain" description="Xylose isomerase-like TIM barrel" evidence="1">
    <location>
        <begin position="19"/>
        <end position="237"/>
    </location>
</feature>
<evidence type="ECO:0000259" key="1">
    <source>
        <dbReference type="Pfam" id="PF01261"/>
    </source>
</evidence>
<sequence>MKIGINSVLFGGYDIETAFKYAALCGYDGIEISAINGMSEHLVIDRWKENLEEIKRLSATYELELLSMEQPNTDFRTMEAAMQAAVAIGIPIINCGPGGSSDNPSSIESEIEKLGKLSERAEYYGVTLCVKAHVGTAIYNTPTSLKVLDAINSSAFGLDMDPSHIHRAKENPVNAIKAVVNRIKHVHIRDCKGRGPGPGKPRFQANGRGDIDLVGYIRVLHEHNFSGPINLEVIGAKDYELSECIAIAAETKGHLQASLQSCGSR</sequence>
<dbReference type="AlphaFoldDB" id="A0A2Z4APJ0"/>
<protein>
    <submittedName>
        <fullName evidence="2">Hydroxypyruvate isomerase</fullName>
        <ecNumber evidence="2">5.3.1.22</ecNumber>
    </submittedName>
</protein>
<dbReference type="SUPFAM" id="SSF51658">
    <property type="entry name" value="Xylose isomerase-like"/>
    <property type="match status" value="1"/>
</dbReference>
<reference evidence="2 3" key="1">
    <citation type="submission" date="2018-06" db="EMBL/GenBank/DDBJ databases">
        <title>Draft Genome Sequence of a Novel Marine Bacterium Related to the Verrucomicrobia.</title>
        <authorList>
            <person name="Vosseberg J."/>
            <person name="Martijn J."/>
            <person name="Ettema T.J.G."/>
        </authorList>
    </citation>
    <scope>NUCLEOTIDE SEQUENCE [LARGE SCALE GENOMIC DNA]</scope>
    <source>
        <strain evidence="2">TARA_B100001123</strain>
    </source>
</reference>
<gene>
    <name evidence="2" type="primary">hyi</name>
    <name evidence="2" type="ORF">DF168_00855</name>
</gene>
<dbReference type="Pfam" id="PF01261">
    <property type="entry name" value="AP_endonuc_2"/>
    <property type="match status" value="1"/>
</dbReference>
<dbReference type="Gene3D" id="3.20.20.150">
    <property type="entry name" value="Divalent-metal-dependent TIM barrel enzymes"/>
    <property type="match status" value="1"/>
</dbReference>
<dbReference type="EC" id="5.3.1.22" evidence="2"/>
<dbReference type="InterPro" id="IPR036237">
    <property type="entry name" value="Xyl_isomerase-like_sf"/>
</dbReference>
<dbReference type="GO" id="GO:0008903">
    <property type="term" value="F:hydroxypyruvate isomerase activity"/>
    <property type="evidence" value="ECO:0007669"/>
    <property type="project" value="UniProtKB-EC"/>
</dbReference>
<evidence type="ECO:0000313" key="2">
    <source>
        <dbReference type="EMBL" id="AWT59662.1"/>
    </source>
</evidence>
<dbReference type="PANTHER" id="PTHR12110:SF21">
    <property type="entry name" value="XYLOSE ISOMERASE-LIKE TIM BARREL DOMAIN-CONTAINING PROTEIN"/>
    <property type="match status" value="1"/>
</dbReference>
<dbReference type="EMBL" id="CP029803">
    <property type="protein sequence ID" value="AWT59662.1"/>
    <property type="molecule type" value="Genomic_DNA"/>
</dbReference>
<dbReference type="InterPro" id="IPR050312">
    <property type="entry name" value="IolE/XylAMocC-like"/>
</dbReference>
<keyword evidence="2" id="KW-0670">Pyruvate</keyword>
<dbReference type="Proteomes" id="UP000247465">
    <property type="component" value="Chromosome"/>
</dbReference>